<accession>C0EHV4</accession>
<keyword evidence="2" id="KW-1185">Reference proteome</keyword>
<dbReference type="AlphaFoldDB" id="C0EHV4"/>
<evidence type="ECO:0008006" key="3">
    <source>
        <dbReference type="Google" id="ProtNLM"/>
    </source>
</evidence>
<comment type="caution">
    <text evidence="1">The sequence shown here is derived from an EMBL/GenBank/DDBJ whole genome shotgun (WGS) entry which is preliminary data.</text>
</comment>
<dbReference type="InterPro" id="IPR025374">
    <property type="entry name" value="DUF4364"/>
</dbReference>
<dbReference type="STRING" id="537013.CLOSTMETH_03449"/>
<proteinExistence type="predicted"/>
<evidence type="ECO:0000313" key="2">
    <source>
        <dbReference type="Proteomes" id="UP000003340"/>
    </source>
</evidence>
<dbReference type="eggNOG" id="COG3432">
    <property type="taxonomic scope" value="Bacteria"/>
</dbReference>
<sequence>MSEKMVFKDSEPGSLSDIDEIKILICYLLNSAPQPLDREQMNYVFQVTGTVNYFSFCQALKELTDTGHVAEQDAEDGKRVFVLTQRGADTAKTLSGVLGRASRDKVVAAAAELLSRTKRDKGQKVAVDRVEDGYIVHLTVHDIGSDLLDMKLFAPDRMQADLLADQCSENTINLYKGIISILLNDRRGLAEIVEEMQPRRQE</sequence>
<dbReference type="HOGENOM" id="CLU_103675_0_0_9"/>
<gene>
    <name evidence="1" type="ORF">CLOSTMETH_03449</name>
</gene>
<evidence type="ECO:0000313" key="1">
    <source>
        <dbReference type="EMBL" id="EEG28926.1"/>
    </source>
</evidence>
<organism evidence="1 2">
    <name type="scientific">[Clostridium] methylpentosum DSM 5476</name>
    <dbReference type="NCBI Taxonomy" id="537013"/>
    <lineage>
        <taxon>Bacteria</taxon>
        <taxon>Bacillati</taxon>
        <taxon>Bacillota</taxon>
        <taxon>Clostridia</taxon>
        <taxon>Eubacteriales</taxon>
        <taxon>Oscillospiraceae</taxon>
        <taxon>Oscillospiraceae incertae sedis</taxon>
    </lineage>
</organism>
<reference evidence="1 2" key="1">
    <citation type="submission" date="2009-01" db="EMBL/GenBank/DDBJ databases">
        <authorList>
            <person name="Fulton L."/>
            <person name="Clifton S."/>
            <person name="Fulton B."/>
            <person name="Xu J."/>
            <person name="Minx P."/>
            <person name="Pepin K.H."/>
            <person name="Johnson M."/>
            <person name="Bhonagiri V."/>
            <person name="Nash W.E."/>
            <person name="Mardis E.R."/>
            <person name="Wilson R.K."/>
        </authorList>
    </citation>
    <scope>NUCLEOTIDE SEQUENCE [LARGE SCALE GENOMIC DNA]</scope>
    <source>
        <strain evidence="1 2">DSM 5476</strain>
    </source>
</reference>
<name>C0EHV4_9FIRM</name>
<dbReference type="EMBL" id="ACEC01000122">
    <property type="protein sequence ID" value="EEG28926.1"/>
    <property type="molecule type" value="Genomic_DNA"/>
</dbReference>
<dbReference type="Proteomes" id="UP000003340">
    <property type="component" value="Unassembled WGS sequence"/>
</dbReference>
<dbReference type="Pfam" id="PF14277">
    <property type="entry name" value="DUF4364"/>
    <property type="match status" value="1"/>
</dbReference>
<protein>
    <recommendedName>
        <fullName evidence="3">DUF4364 family protein</fullName>
    </recommendedName>
</protein>
<reference evidence="1 2" key="2">
    <citation type="submission" date="2009-02" db="EMBL/GenBank/DDBJ databases">
        <title>Draft genome sequence of Clostridium methylpentosum (DSM 5476).</title>
        <authorList>
            <person name="Sudarsanam P."/>
            <person name="Ley R."/>
            <person name="Guruge J."/>
            <person name="Turnbaugh P.J."/>
            <person name="Mahowald M."/>
            <person name="Liep D."/>
            <person name="Gordon J."/>
        </authorList>
    </citation>
    <scope>NUCLEOTIDE SEQUENCE [LARGE SCALE GENOMIC DNA]</scope>
    <source>
        <strain evidence="1 2">DSM 5476</strain>
    </source>
</reference>